<feature type="region of interest" description="Disordered" evidence="1">
    <location>
        <begin position="630"/>
        <end position="650"/>
    </location>
</feature>
<feature type="region of interest" description="Disordered" evidence="1">
    <location>
        <begin position="713"/>
        <end position="732"/>
    </location>
</feature>
<dbReference type="EMBL" id="LR797355">
    <property type="protein sequence ID" value="CAB4205337.1"/>
    <property type="molecule type" value="Genomic_DNA"/>
</dbReference>
<feature type="region of interest" description="Disordered" evidence="1">
    <location>
        <begin position="586"/>
        <end position="608"/>
    </location>
</feature>
<evidence type="ECO:0008006" key="4">
    <source>
        <dbReference type="Google" id="ProtNLM"/>
    </source>
</evidence>
<feature type="region of interest" description="Disordered" evidence="1">
    <location>
        <begin position="674"/>
        <end position="694"/>
    </location>
</feature>
<dbReference type="InterPro" id="IPR032427">
    <property type="entry name" value="P22_portal"/>
</dbReference>
<evidence type="ECO:0000313" key="2">
    <source>
        <dbReference type="EMBL" id="CAB4195984.1"/>
    </source>
</evidence>
<accession>A0A6J5RVK7</accession>
<feature type="compositionally biased region" description="Low complexity" evidence="1">
    <location>
        <begin position="590"/>
        <end position="599"/>
    </location>
</feature>
<evidence type="ECO:0000313" key="3">
    <source>
        <dbReference type="EMBL" id="CAB4205337.1"/>
    </source>
</evidence>
<feature type="compositionally biased region" description="Basic and acidic residues" evidence="1">
    <location>
        <begin position="674"/>
        <end position="685"/>
    </location>
</feature>
<dbReference type="EMBL" id="LR797239">
    <property type="protein sequence ID" value="CAB4195984.1"/>
    <property type="molecule type" value="Genomic_DNA"/>
</dbReference>
<protein>
    <recommendedName>
        <fullName evidence="4">Phage P22-like portal protein</fullName>
    </recommendedName>
</protein>
<organism evidence="2">
    <name type="scientific">uncultured Caudovirales phage</name>
    <dbReference type="NCBI Taxonomy" id="2100421"/>
    <lineage>
        <taxon>Viruses</taxon>
        <taxon>Duplodnaviria</taxon>
        <taxon>Heunggongvirae</taxon>
        <taxon>Uroviricota</taxon>
        <taxon>Caudoviricetes</taxon>
        <taxon>Peduoviridae</taxon>
        <taxon>Maltschvirus</taxon>
        <taxon>Maltschvirus maltsch</taxon>
    </lineage>
</organism>
<sequence length="732" mass="83320">MDTPNKIDNTPRTGSEEEIAIVDKMRRCLRQARDTVAKWRENAEECDNFYHGHQWDDEDLMLMKAQRRPHLTFNRIKPFINAVIGFEIQNRQKCVFIPRHPDLTPLAAATELASDATDWALEGCNGHDERSFAFLDLLNRGMGWTEKRIDLEAEEDGKFISERVDGFEMYWDQTSRKRNLEDASWVCRRRWLRLDDVESMWPDKKDEITANADEAWDTDALDMPTRVERKVPELYTPNGQRYVPGMPAMREEGYVLISDFQWKERETFYKITDPLTQGKMITLSKREYDTLQRRAPNSFEVVSKQPRWVYKRAFVCGDVVLEMNDAPIPAFSYQCMAYLWDTKEKYWYGLTKVLIDPQKGANKWFSQSLHIFNTSPKGTVFIESSAIVNPAKMADQLASPNPIIQVRDGAISGGRIKIEAPGGLSPATTELIQYSISAFKDVSGINVELLGQSEGNQPGVTMRQRQTQGVSILALAFQAHSRFRIEEAKQTLIWLRDHLADGRWIRLGGAYNSKAVQLVKDPLFVPYDVIIDDNPNNPNTKMEVWELMQPIIPVLVRNGLFLPELLDYAPLPASIVAALKDSMKKREEAAAQAGPQQKGPSKDPRQTQAEIERTNAQTLLAMARAKAIDQSTTEDGLSSQQQLAHGKQNQTVGVLKTAAELSLSARRQQVAEMDAAHGRGVRERQAQQASRQHMGDLAEQLSNMDIANRDMHVTEQEAYQRRLTDPTYDKGE</sequence>
<name>A0A6J5RVK7_9CAUD</name>
<reference evidence="2" key="1">
    <citation type="submission" date="2020-05" db="EMBL/GenBank/DDBJ databases">
        <authorList>
            <person name="Chiriac C."/>
            <person name="Salcher M."/>
            <person name="Ghai R."/>
            <person name="Kavagutti S V."/>
        </authorList>
    </citation>
    <scope>NUCLEOTIDE SEQUENCE</scope>
</reference>
<dbReference type="Pfam" id="PF16510">
    <property type="entry name" value="P22_portal"/>
    <property type="match status" value="1"/>
</dbReference>
<gene>
    <name evidence="2" type="ORF">UFOVP1287_44</name>
    <name evidence="3" type="ORF">UFOVP1408_69</name>
</gene>
<proteinExistence type="predicted"/>
<evidence type="ECO:0000256" key="1">
    <source>
        <dbReference type="SAM" id="MobiDB-lite"/>
    </source>
</evidence>